<keyword evidence="4" id="KW-1185">Reference proteome</keyword>
<evidence type="ECO:0000256" key="1">
    <source>
        <dbReference type="ARBA" id="ARBA00008918"/>
    </source>
</evidence>
<name>A0A1E3LU16_9SPHN</name>
<dbReference type="Gene3D" id="3.30.530.20">
    <property type="match status" value="1"/>
</dbReference>
<dbReference type="Pfam" id="PF03364">
    <property type="entry name" value="Polyketide_cyc"/>
    <property type="match status" value="1"/>
</dbReference>
<dbReference type="OrthoDB" id="9797595at2"/>
<dbReference type="STRING" id="1888892.BFL28_03325"/>
<gene>
    <name evidence="3" type="ORF">BFL28_03325</name>
</gene>
<dbReference type="AlphaFoldDB" id="A0A1E3LU16"/>
<evidence type="ECO:0000259" key="2">
    <source>
        <dbReference type="Pfam" id="PF03364"/>
    </source>
</evidence>
<feature type="domain" description="Coenzyme Q-binding protein COQ10 START" evidence="2">
    <location>
        <begin position="51"/>
        <end position="166"/>
    </location>
</feature>
<dbReference type="InterPro" id="IPR047137">
    <property type="entry name" value="ORF3"/>
</dbReference>
<dbReference type="Proteomes" id="UP000094487">
    <property type="component" value="Unassembled WGS sequence"/>
</dbReference>
<comment type="similarity">
    <text evidence="1">Belongs to the ribosome association toxin RatA family.</text>
</comment>
<dbReference type="RefSeq" id="WP_069321072.1">
    <property type="nucleotide sequence ID" value="NZ_MDDS01000035.1"/>
</dbReference>
<dbReference type="InterPro" id="IPR023393">
    <property type="entry name" value="START-like_dom_sf"/>
</dbReference>
<dbReference type="EMBL" id="MDDS01000035">
    <property type="protein sequence ID" value="ODP37262.1"/>
    <property type="molecule type" value="Genomic_DNA"/>
</dbReference>
<comment type="caution">
    <text evidence="3">The sequence shown here is derived from an EMBL/GenBank/DDBJ whole genome shotgun (WGS) entry which is preliminary data.</text>
</comment>
<organism evidence="3 4">
    <name type="scientific">Sphingomonas turrisvirgatae</name>
    <dbReference type="NCBI Taxonomy" id="1888892"/>
    <lineage>
        <taxon>Bacteria</taxon>
        <taxon>Pseudomonadati</taxon>
        <taxon>Pseudomonadota</taxon>
        <taxon>Alphaproteobacteria</taxon>
        <taxon>Sphingomonadales</taxon>
        <taxon>Sphingomonadaceae</taxon>
        <taxon>Sphingomonas</taxon>
    </lineage>
</organism>
<proteinExistence type="inferred from homology"/>
<evidence type="ECO:0000313" key="4">
    <source>
        <dbReference type="Proteomes" id="UP000094487"/>
    </source>
</evidence>
<dbReference type="InterPro" id="IPR005031">
    <property type="entry name" value="COQ10_START"/>
</dbReference>
<dbReference type="SUPFAM" id="SSF55961">
    <property type="entry name" value="Bet v1-like"/>
    <property type="match status" value="1"/>
</dbReference>
<protein>
    <submittedName>
        <fullName evidence="3">Cyclase</fullName>
    </submittedName>
</protein>
<dbReference type="PANTHER" id="PTHR33824">
    <property type="entry name" value="POLYKETIDE CYCLASE/DEHYDRASE AND LIPID TRANSPORT SUPERFAMILY PROTEIN"/>
    <property type="match status" value="1"/>
</dbReference>
<reference evidence="3 4" key="1">
    <citation type="submission" date="2016-08" db="EMBL/GenBank/DDBJ databases">
        <title>Draft genome of the agarase producing Sphingomonas sp. MCT13.</title>
        <authorList>
            <person name="D'Andrea M.M."/>
            <person name="Rossolini G.M."/>
            <person name="Thaller M.C."/>
        </authorList>
    </citation>
    <scope>NUCLEOTIDE SEQUENCE [LARGE SCALE GENOMIC DNA]</scope>
    <source>
        <strain evidence="3 4">MCT13</strain>
    </source>
</reference>
<dbReference type="PANTHER" id="PTHR33824:SF7">
    <property type="entry name" value="POLYKETIDE CYCLASE_DEHYDRASE AND LIPID TRANSPORT SUPERFAMILY PROTEIN"/>
    <property type="match status" value="1"/>
</dbReference>
<sequence>MAETLDPNVADDAPLTTSKRTDAALDAATATLIDKPDQGNADTLIGRSVTINKPRAELYAYWRDFTNLATFMENVEQVEILDADRSRWVVKAPGDTTVEWVAQITEAREGETIAWTSVEGADVPNSGRIDFRDATGGRGTVVTATILYDPPAGIIGKVVAKLFQREPAIQARRDLRRFKQLMETGEIATGARNRRLLEEGKN</sequence>
<dbReference type="CDD" id="cd07817">
    <property type="entry name" value="SRPBCC_8"/>
    <property type="match status" value="1"/>
</dbReference>
<accession>A0A1E3LU16</accession>
<evidence type="ECO:0000313" key="3">
    <source>
        <dbReference type="EMBL" id="ODP37262.1"/>
    </source>
</evidence>